<keyword evidence="2" id="KW-1185">Reference proteome</keyword>
<dbReference type="EMBL" id="WHPC01000042">
    <property type="protein sequence ID" value="MPV37592.1"/>
    <property type="molecule type" value="Genomic_DNA"/>
</dbReference>
<organism evidence="1 2">
    <name type="scientific">Georgenia subflava</name>
    <dbReference type="NCBI Taxonomy" id="1622177"/>
    <lineage>
        <taxon>Bacteria</taxon>
        <taxon>Bacillati</taxon>
        <taxon>Actinomycetota</taxon>
        <taxon>Actinomycetes</taxon>
        <taxon>Micrococcales</taxon>
        <taxon>Bogoriellaceae</taxon>
        <taxon>Georgenia</taxon>
    </lineage>
</organism>
<dbReference type="Proteomes" id="UP000437709">
    <property type="component" value="Unassembled WGS sequence"/>
</dbReference>
<dbReference type="RefSeq" id="WP_152196424.1">
    <property type="nucleotide sequence ID" value="NZ_VUKD01000005.1"/>
</dbReference>
<gene>
    <name evidence="1" type="ORF">GB881_11180</name>
</gene>
<reference evidence="1 2" key="1">
    <citation type="submission" date="2019-10" db="EMBL/GenBank/DDBJ databases">
        <title>Georgenia wutianyii sp. nov. and Georgenia yuyongxinii sp. nov. isolated from plateau pika (Ochotona curzoniae) in the Qinghai-Tibet plateau of China.</title>
        <authorList>
            <person name="Tian Z."/>
        </authorList>
    </citation>
    <scope>NUCLEOTIDE SEQUENCE [LARGE SCALE GENOMIC DNA]</scope>
    <source>
        <strain evidence="1 2">JCM 19765</strain>
    </source>
</reference>
<evidence type="ECO:0000313" key="2">
    <source>
        <dbReference type="Proteomes" id="UP000437709"/>
    </source>
</evidence>
<protein>
    <submittedName>
        <fullName evidence="1">Uncharacterized protein</fullName>
    </submittedName>
</protein>
<proteinExistence type="predicted"/>
<accession>A0A6N7EGV1</accession>
<sequence>MTPDPTTVSDFDAYWRALATEDRRAHAAESDRALLLEVEGLRARCADLAAALTQARAAIDVRQDLLTAQSAALEERDQALAEAQADYLRVVRSKRWRAFDLLGRAGRRGRSAVPGLRRPA</sequence>
<name>A0A6N7EGV1_9MICO</name>
<dbReference type="AlphaFoldDB" id="A0A6N7EGV1"/>
<evidence type="ECO:0000313" key="1">
    <source>
        <dbReference type="EMBL" id="MPV37592.1"/>
    </source>
</evidence>
<comment type="caution">
    <text evidence="1">The sequence shown here is derived from an EMBL/GenBank/DDBJ whole genome shotgun (WGS) entry which is preliminary data.</text>
</comment>